<feature type="compositionally biased region" description="Pro residues" evidence="1">
    <location>
        <begin position="54"/>
        <end position="63"/>
    </location>
</feature>
<accession>A0ABV0JDG5</accession>
<organism evidence="3 4">
    <name type="scientific">Trichocoleus desertorum GB2-A4</name>
    <dbReference type="NCBI Taxonomy" id="2933944"/>
    <lineage>
        <taxon>Bacteria</taxon>
        <taxon>Bacillati</taxon>
        <taxon>Cyanobacteriota</taxon>
        <taxon>Cyanophyceae</taxon>
        <taxon>Leptolyngbyales</taxon>
        <taxon>Trichocoleusaceae</taxon>
        <taxon>Trichocoleus</taxon>
    </lineage>
</organism>
<dbReference type="InterPro" id="IPR010328">
    <property type="entry name" value="DUF928"/>
</dbReference>
<name>A0ABV0JDG5_9CYAN</name>
<keyword evidence="2" id="KW-0732">Signal</keyword>
<feature type="signal peptide" evidence="2">
    <location>
        <begin position="1"/>
        <end position="18"/>
    </location>
</feature>
<feature type="chain" id="PRO_5045610332" evidence="2">
    <location>
        <begin position="19"/>
        <end position="264"/>
    </location>
</feature>
<dbReference type="RefSeq" id="WP_190443101.1">
    <property type="nucleotide sequence ID" value="NZ_JAMPKM010000013.1"/>
</dbReference>
<gene>
    <name evidence="3" type="ORF">NC998_19660</name>
</gene>
<evidence type="ECO:0000256" key="2">
    <source>
        <dbReference type="SAM" id="SignalP"/>
    </source>
</evidence>
<evidence type="ECO:0000256" key="1">
    <source>
        <dbReference type="SAM" id="MobiDB-lite"/>
    </source>
</evidence>
<dbReference type="Pfam" id="PF06051">
    <property type="entry name" value="DUF928"/>
    <property type="match status" value="1"/>
</dbReference>
<comment type="caution">
    <text evidence="3">The sequence shown here is derived from an EMBL/GenBank/DDBJ whole genome shotgun (WGS) entry which is preliminary data.</text>
</comment>
<evidence type="ECO:0000313" key="3">
    <source>
        <dbReference type="EMBL" id="MEP0819323.1"/>
    </source>
</evidence>
<dbReference type="EMBL" id="JAMPKM010000013">
    <property type="protein sequence ID" value="MEP0819323.1"/>
    <property type="molecule type" value="Genomic_DNA"/>
</dbReference>
<sequence>MSCIKSLFCYTSISLALASELAIALNLTVAITPSAATALSENGNRSVYQQARKPNPPPPPPTNPGSSAAGGRRNPAACPQDAVAGTKSPFLTAFSPTSKPGLTVAAHPTFLVYVPRTRAETAEFSLRNRAGQGIYRTTIALSNTPDIISITLPDQVAPLEIDRTYVWSFAIICNPTDRVADQFVTGIVQRTKLSLARLRQIEQTPPRQRLVLYQEDRIWYDPLALLFELKRSQTNDSDIGRAWREFLQAGGMETMLNISPAKPR</sequence>
<keyword evidence="4" id="KW-1185">Reference proteome</keyword>
<reference evidence="3 4" key="1">
    <citation type="submission" date="2022-04" db="EMBL/GenBank/DDBJ databases">
        <title>Positive selection, recombination, and allopatry shape intraspecific diversity of widespread and dominant cyanobacteria.</title>
        <authorList>
            <person name="Wei J."/>
            <person name="Shu W."/>
            <person name="Hu C."/>
        </authorList>
    </citation>
    <scope>NUCLEOTIDE SEQUENCE [LARGE SCALE GENOMIC DNA]</scope>
    <source>
        <strain evidence="3 4">GB2-A4</strain>
    </source>
</reference>
<protein>
    <submittedName>
        <fullName evidence="3">DUF928 domain-containing protein</fullName>
    </submittedName>
</protein>
<evidence type="ECO:0000313" key="4">
    <source>
        <dbReference type="Proteomes" id="UP001464891"/>
    </source>
</evidence>
<feature type="region of interest" description="Disordered" evidence="1">
    <location>
        <begin position="44"/>
        <end position="79"/>
    </location>
</feature>
<dbReference type="Proteomes" id="UP001464891">
    <property type="component" value="Unassembled WGS sequence"/>
</dbReference>
<proteinExistence type="predicted"/>